<gene>
    <name evidence="2" type="ORF">PR048_020228</name>
</gene>
<evidence type="ECO:0000256" key="1">
    <source>
        <dbReference type="SAM" id="SignalP"/>
    </source>
</evidence>
<name>A0ABQ9H5Q5_9NEOP</name>
<reference evidence="2 3" key="1">
    <citation type="submission" date="2023-02" db="EMBL/GenBank/DDBJ databases">
        <title>LHISI_Scaffold_Assembly.</title>
        <authorList>
            <person name="Stuart O.P."/>
            <person name="Cleave R."/>
            <person name="Magrath M.J.L."/>
            <person name="Mikheyev A.S."/>
        </authorList>
    </citation>
    <scope>NUCLEOTIDE SEQUENCE [LARGE SCALE GENOMIC DNA]</scope>
    <source>
        <strain evidence="2">Daus_M_001</strain>
        <tissue evidence="2">Leg muscle</tissue>
    </source>
</reference>
<sequence>MTRFLPDKCVCLCKYLLLLTVQCLSRTSLVSAGPEGENFLVCYRLMLRKVSYYLRCQLESSWRACLTSVFAITRRRIVSPVVVLGRCGWLAGGVPLSRRYQRLPFPSQGASGVFLGDRRRRRGWPPSLCDVTRVRSVRLRHPAARTAAISAPGLPELRQSVTLRGAVARQPTSAHHSHADSQE</sequence>
<dbReference type="EMBL" id="JARBHB010000007">
    <property type="protein sequence ID" value="KAJ8879620.1"/>
    <property type="molecule type" value="Genomic_DNA"/>
</dbReference>
<proteinExistence type="predicted"/>
<feature type="signal peptide" evidence="1">
    <location>
        <begin position="1"/>
        <end position="32"/>
    </location>
</feature>
<comment type="caution">
    <text evidence="2">The sequence shown here is derived from an EMBL/GenBank/DDBJ whole genome shotgun (WGS) entry which is preliminary data.</text>
</comment>
<protein>
    <recommendedName>
        <fullName evidence="4">Secreted protein</fullName>
    </recommendedName>
</protein>
<evidence type="ECO:0000313" key="3">
    <source>
        <dbReference type="Proteomes" id="UP001159363"/>
    </source>
</evidence>
<evidence type="ECO:0008006" key="4">
    <source>
        <dbReference type="Google" id="ProtNLM"/>
    </source>
</evidence>
<evidence type="ECO:0000313" key="2">
    <source>
        <dbReference type="EMBL" id="KAJ8879620.1"/>
    </source>
</evidence>
<keyword evidence="3" id="KW-1185">Reference proteome</keyword>
<feature type="chain" id="PRO_5047206174" description="Secreted protein" evidence="1">
    <location>
        <begin position="33"/>
        <end position="183"/>
    </location>
</feature>
<keyword evidence="1" id="KW-0732">Signal</keyword>
<dbReference type="Proteomes" id="UP001159363">
    <property type="component" value="Chromosome 6"/>
</dbReference>
<organism evidence="2 3">
    <name type="scientific">Dryococelus australis</name>
    <dbReference type="NCBI Taxonomy" id="614101"/>
    <lineage>
        <taxon>Eukaryota</taxon>
        <taxon>Metazoa</taxon>
        <taxon>Ecdysozoa</taxon>
        <taxon>Arthropoda</taxon>
        <taxon>Hexapoda</taxon>
        <taxon>Insecta</taxon>
        <taxon>Pterygota</taxon>
        <taxon>Neoptera</taxon>
        <taxon>Polyneoptera</taxon>
        <taxon>Phasmatodea</taxon>
        <taxon>Verophasmatodea</taxon>
        <taxon>Anareolatae</taxon>
        <taxon>Phasmatidae</taxon>
        <taxon>Eurycanthinae</taxon>
        <taxon>Dryococelus</taxon>
    </lineage>
</organism>
<accession>A0ABQ9H5Q5</accession>